<evidence type="ECO:0000313" key="2">
    <source>
        <dbReference type="EMBL" id="KAK9752904.1"/>
    </source>
</evidence>
<dbReference type="Proteomes" id="UP001458880">
    <property type="component" value="Unassembled WGS sequence"/>
</dbReference>
<accession>A0AAW1N2X2</accession>
<dbReference type="AlphaFoldDB" id="A0AAW1N2X2"/>
<organism evidence="2 3">
    <name type="scientific">Popillia japonica</name>
    <name type="common">Japanese beetle</name>
    <dbReference type="NCBI Taxonomy" id="7064"/>
    <lineage>
        <taxon>Eukaryota</taxon>
        <taxon>Metazoa</taxon>
        <taxon>Ecdysozoa</taxon>
        <taxon>Arthropoda</taxon>
        <taxon>Hexapoda</taxon>
        <taxon>Insecta</taxon>
        <taxon>Pterygota</taxon>
        <taxon>Neoptera</taxon>
        <taxon>Endopterygota</taxon>
        <taxon>Coleoptera</taxon>
        <taxon>Polyphaga</taxon>
        <taxon>Scarabaeiformia</taxon>
        <taxon>Scarabaeidae</taxon>
        <taxon>Rutelinae</taxon>
        <taxon>Popillia</taxon>
    </lineage>
</organism>
<reference evidence="2 3" key="1">
    <citation type="journal article" date="2024" name="BMC Genomics">
        <title>De novo assembly and annotation of Popillia japonica's genome with initial clues to its potential as an invasive pest.</title>
        <authorList>
            <person name="Cucini C."/>
            <person name="Boschi S."/>
            <person name="Funari R."/>
            <person name="Cardaioli E."/>
            <person name="Iannotti N."/>
            <person name="Marturano G."/>
            <person name="Paoli F."/>
            <person name="Bruttini M."/>
            <person name="Carapelli A."/>
            <person name="Frati F."/>
            <person name="Nardi F."/>
        </authorList>
    </citation>
    <scope>NUCLEOTIDE SEQUENCE [LARGE SCALE GENOMIC DNA]</scope>
    <source>
        <strain evidence="2">DMR45628</strain>
    </source>
</reference>
<dbReference type="EMBL" id="JASPKY010000017">
    <property type="protein sequence ID" value="KAK9752904.1"/>
    <property type="molecule type" value="Genomic_DNA"/>
</dbReference>
<evidence type="ECO:0000313" key="3">
    <source>
        <dbReference type="Proteomes" id="UP001458880"/>
    </source>
</evidence>
<evidence type="ECO:0000256" key="1">
    <source>
        <dbReference type="SAM" id="MobiDB-lite"/>
    </source>
</evidence>
<protein>
    <recommendedName>
        <fullName evidence="4">PiggyBac transposable element-derived protein domain-containing protein</fullName>
    </recommendedName>
</protein>
<gene>
    <name evidence="2" type="ORF">QE152_g3899</name>
</gene>
<evidence type="ECO:0008006" key="4">
    <source>
        <dbReference type="Google" id="ProtNLM"/>
    </source>
</evidence>
<sequence>MVKAQTQEILFRIKIIEIWTTRTRLLRLFEEVEAEENYESDGDDEQSEIDEIEQRSEQDFEDDVDDDIPVATTREIAEIIDVEQEFKDDAADYVAAIRDPVFIGRDKLTKWKKHCPPTNVRTRPVNIVSQLPGVKAYAKSIKSPIDIRLCLFDEEMLNIIVDCTKIKINSISQNFSREREKEREIKALIGLLYLARVRKANHMNLGDLWRTDGTGVEAFRLGMNTIKL</sequence>
<feature type="region of interest" description="Disordered" evidence="1">
    <location>
        <begin position="36"/>
        <end position="63"/>
    </location>
</feature>
<keyword evidence="3" id="KW-1185">Reference proteome</keyword>
<feature type="compositionally biased region" description="Acidic residues" evidence="1">
    <location>
        <begin position="36"/>
        <end position="51"/>
    </location>
</feature>
<name>A0AAW1N2X2_POPJA</name>
<comment type="caution">
    <text evidence="2">The sequence shown here is derived from an EMBL/GenBank/DDBJ whole genome shotgun (WGS) entry which is preliminary data.</text>
</comment>
<proteinExistence type="predicted"/>